<organism evidence="2 3">
    <name type="scientific">Stenotrophomonas rhizophila</name>
    <dbReference type="NCBI Taxonomy" id="216778"/>
    <lineage>
        <taxon>Bacteria</taxon>
        <taxon>Pseudomonadati</taxon>
        <taxon>Pseudomonadota</taxon>
        <taxon>Gammaproteobacteria</taxon>
        <taxon>Lysobacterales</taxon>
        <taxon>Lysobacteraceae</taxon>
        <taxon>Stenotrophomonas</taxon>
    </lineage>
</organism>
<dbReference type="RefSeq" id="WP_121042032.1">
    <property type="nucleotide sequence ID" value="NZ_RCDC01000005.1"/>
</dbReference>
<accession>A0A498CGR2</accession>
<evidence type="ECO:0008006" key="4">
    <source>
        <dbReference type="Google" id="ProtNLM"/>
    </source>
</evidence>
<evidence type="ECO:0000313" key="2">
    <source>
        <dbReference type="EMBL" id="RLK53456.1"/>
    </source>
</evidence>
<dbReference type="EMBL" id="RCDC01000005">
    <property type="protein sequence ID" value="RLK53456.1"/>
    <property type="molecule type" value="Genomic_DNA"/>
</dbReference>
<evidence type="ECO:0000256" key="1">
    <source>
        <dbReference type="SAM" id="MobiDB-lite"/>
    </source>
</evidence>
<sequence>MADENGETRRQRNERFGEKSPDVEVPMEGAHVWDWFWALSARRRSGPEALTFADVGEWQRLVMVDLLPQEVEMLMAMDDQYLRAVREDQDAARARALESQNNGSR</sequence>
<feature type="region of interest" description="Disordered" evidence="1">
    <location>
        <begin position="1"/>
        <end position="23"/>
    </location>
</feature>
<dbReference type="AlphaFoldDB" id="A0A498CGR2"/>
<name>A0A498CGR2_9GAMM</name>
<dbReference type="Proteomes" id="UP000274786">
    <property type="component" value="Unassembled WGS sequence"/>
</dbReference>
<dbReference type="Pfam" id="PF23812">
    <property type="entry name" value="Phage_TAC_18"/>
    <property type="match status" value="1"/>
</dbReference>
<dbReference type="InterPro" id="IPR056919">
    <property type="entry name" value="Phage_TAC_18"/>
</dbReference>
<reference evidence="2 3" key="1">
    <citation type="submission" date="2018-10" db="EMBL/GenBank/DDBJ databases">
        <title>Comparative analysis of microorganisms from saline springs in Andes Mountain Range, Colombia.</title>
        <authorList>
            <person name="Rubin E."/>
        </authorList>
    </citation>
    <scope>NUCLEOTIDE SEQUENCE [LARGE SCALE GENOMIC DNA]</scope>
    <source>
        <strain evidence="2 3">USBA GBX 843</strain>
    </source>
</reference>
<feature type="compositionally biased region" description="Basic and acidic residues" evidence="1">
    <location>
        <begin position="1"/>
        <end position="22"/>
    </location>
</feature>
<gene>
    <name evidence="2" type="ORF">BCL79_2763</name>
</gene>
<protein>
    <recommendedName>
        <fullName evidence="4">Phage tail assembly chaperone</fullName>
    </recommendedName>
</protein>
<evidence type="ECO:0000313" key="3">
    <source>
        <dbReference type="Proteomes" id="UP000274786"/>
    </source>
</evidence>
<proteinExistence type="predicted"/>
<dbReference type="OrthoDB" id="8371071at2"/>
<comment type="caution">
    <text evidence="2">The sequence shown here is derived from an EMBL/GenBank/DDBJ whole genome shotgun (WGS) entry which is preliminary data.</text>
</comment>